<dbReference type="PANTHER" id="PTHR24421">
    <property type="entry name" value="NITRATE/NITRITE SENSOR PROTEIN NARX-RELATED"/>
    <property type="match status" value="1"/>
</dbReference>
<dbReference type="GO" id="GO:0016020">
    <property type="term" value="C:membrane"/>
    <property type="evidence" value="ECO:0007669"/>
    <property type="project" value="InterPro"/>
</dbReference>
<dbReference type="GO" id="GO:0046983">
    <property type="term" value="F:protein dimerization activity"/>
    <property type="evidence" value="ECO:0007669"/>
    <property type="project" value="InterPro"/>
</dbReference>
<evidence type="ECO:0000259" key="10">
    <source>
        <dbReference type="SMART" id="SM00387"/>
    </source>
</evidence>
<dbReference type="Pfam" id="PF07730">
    <property type="entry name" value="HisKA_3"/>
    <property type="match status" value="1"/>
</dbReference>
<evidence type="ECO:0000256" key="5">
    <source>
        <dbReference type="ARBA" id="ARBA00022741"/>
    </source>
</evidence>
<comment type="catalytic activity">
    <reaction evidence="1">
        <text>ATP + protein L-histidine = ADP + protein N-phospho-L-histidine.</text>
        <dbReference type="EC" id="2.7.13.3"/>
    </reaction>
</comment>
<accession>A0A0A6UFR3</accession>
<feature type="transmembrane region" description="Helical" evidence="9">
    <location>
        <begin position="15"/>
        <end position="32"/>
    </location>
</feature>
<name>A0A0A6UFR3_ACTUT</name>
<dbReference type="GO" id="GO:0005524">
    <property type="term" value="F:ATP binding"/>
    <property type="evidence" value="ECO:0007669"/>
    <property type="project" value="UniProtKB-KW"/>
</dbReference>
<keyword evidence="4" id="KW-0808">Transferase</keyword>
<comment type="caution">
    <text evidence="11">The sequence shown here is derived from an EMBL/GenBank/DDBJ whole genome shotgun (WGS) entry which is preliminary data.</text>
</comment>
<keyword evidence="9" id="KW-0812">Transmembrane</keyword>
<feature type="transmembrane region" description="Helical" evidence="9">
    <location>
        <begin position="148"/>
        <end position="167"/>
    </location>
</feature>
<evidence type="ECO:0000256" key="1">
    <source>
        <dbReference type="ARBA" id="ARBA00000085"/>
    </source>
</evidence>
<dbReference type="STRING" id="1869.MB27_36625"/>
<dbReference type="Pfam" id="PF02518">
    <property type="entry name" value="HATPase_c"/>
    <property type="match status" value="1"/>
</dbReference>
<keyword evidence="8" id="KW-0902">Two-component regulatory system</keyword>
<dbReference type="SUPFAM" id="SSF55874">
    <property type="entry name" value="ATPase domain of HSP90 chaperone/DNA topoisomerase II/histidine kinase"/>
    <property type="match status" value="1"/>
</dbReference>
<protein>
    <recommendedName>
        <fullName evidence="2">histidine kinase</fullName>
        <ecNumber evidence="2">2.7.13.3</ecNumber>
    </recommendedName>
</protein>
<evidence type="ECO:0000256" key="7">
    <source>
        <dbReference type="ARBA" id="ARBA00022840"/>
    </source>
</evidence>
<dbReference type="InterPro" id="IPR036890">
    <property type="entry name" value="HATPase_C_sf"/>
</dbReference>
<organism evidence="11 12">
    <name type="scientific">Actinoplanes utahensis</name>
    <dbReference type="NCBI Taxonomy" id="1869"/>
    <lineage>
        <taxon>Bacteria</taxon>
        <taxon>Bacillati</taxon>
        <taxon>Actinomycetota</taxon>
        <taxon>Actinomycetes</taxon>
        <taxon>Micromonosporales</taxon>
        <taxon>Micromonosporaceae</taxon>
        <taxon>Actinoplanes</taxon>
    </lineage>
</organism>
<keyword evidence="5" id="KW-0547">Nucleotide-binding</keyword>
<dbReference type="eggNOG" id="COG4585">
    <property type="taxonomic scope" value="Bacteria"/>
</dbReference>
<evidence type="ECO:0000256" key="6">
    <source>
        <dbReference type="ARBA" id="ARBA00022777"/>
    </source>
</evidence>
<dbReference type="EMBL" id="JRTT01000133">
    <property type="protein sequence ID" value="KHD73154.1"/>
    <property type="molecule type" value="Genomic_DNA"/>
</dbReference>
<dbReference type="SMART" id="SM00387">
    <property type="entry name" value="HATPase_c"/>
    <property type="match status" value="1"/>
</dbReference>
<dbReference type="InterPro" id="IPR003594">
    <property type="entry name" value="HATPase_dom"/>
</dbReference>
<feature type="transmembrane region" description="Helical" evidence="9">
    <location>
        <begin position="69"/>
        <end position="85"/>
    </location>
</feature>
<evidence type="ECO:0000256" key="4">
    <source>
        <dbReference type="ARBA" id="ARBA00022679"/>
    </source>
</evidence>
<evidence type="ECO:0000256" key="3">
    <source>
        <dbReference type="ARBA" id="ARBA00022553"/>
    </source>
</evidence>
<keyword evidence="7" id="KW-0067">ATP-binding</keyword>
<evidence type="ECO:0000313" key="11">
    <source>
        <dbReference type="EMBL" id="KHD73154.1"/>
    </source>
</evidence>
<sequence>MASVTLDARQRRTDIGIGLAVAAVAVVNLFLARGAKILESEYAAALPEQICWVVATTLPLMFRRTHPDVVAVVIAVAFIGGQFRGSQEQQVTSGALFAAIYALGAWGRNRRRSRYLRLGIVAAMFAWLAVTFIVFGGRFDNAAERASIAFNSLVVNAAFFAFCYLMGDAVWQNARRHEALVAQTAELKAAHALAGEQAVFRERVRIARELHDVVAHHVSVMGIQASASRRALDKDPARARTALAAIEEGARTAVAELRRMLGALRSGDTTEEQAAPAGIDRLPEITDRAREAGLTVSYAVYGDPVPLPESLSLAAYRIVQEAVTNTLKHAHAQTLDVRVRYLNEELELDVTDDGRGGPATGGGMGLVGMRERVTVHDGALEHGSQPGGGYRVRARFPYPAGVAA</sequence>
<dbReference type="AlphaFoldDB" id="A0A0A6UFR3"/>
<keyword evidence="9" id="KW-0472">Membrane</keyword>
<feature type="domain" description="Histidine kinase/HSP90-like ATPase" evidence="10">
    <location>
        <begin position="310"/>
        <end position="400"/>
    </location>
</feature>
<keyword evidence="9" id="KW-1133">Transmembrane helix</keyword>
<dbReference type="Proteomes" id="UP000054537">
    <property type="component" value="Unassembled WGS sequence"/>
</dbReference>
<evidence type="ECO:0000313" key="12">
    <source>
        <dbReference type="Proteomes" id="UP000054537"/>
    </source>
</evidence>
<dbReference type="InterPro" id="IPR011712">
    <property type="entry name" value="Sig_transdc_His_kin_sub3_dim/P"/>
</dbReference>
<keyword evidence="6 11" id="KW-0418">Kinase</keyword>
<gene>
    <name evidence="11" type="ORF">MB27_36625</name>
</gene>
<dbReference type="Gene3D" id="3.30.565.10">
    <property type="entry name" value="Histidine kinase-like ATPase, C-terminal domain"/>
    <property type="match status" value="1"/>
</dbReference>
<dbReference type="Pfam" id="PF23539">
    <property type="entry name" value="DUF7134"/>
    <property type="match status" value="1"/>
</dbReference>
<evidence type="ECO:0000256" key="9">
    <source>
        <dbReference type="SAM" id="Phobius"/>
    </source>
</evidence>
<reference evidence="11 12" key="1">
    <citation type="submission" date="2014-10" db="EMBL/GenBank/DDBJ databases">
        <title>Draft genome sequence of Actinoplanes utahensis NRRL 12052.</title>
        <authorList>
            <person name="Velasco-Bucheli B."/>
            <person name="del Cerro C."/>
            <person name="Hormigo D."/>
            <person name="Garcia J.L."/>
            <person name="Acebal C."/>
            <person name="Arroyo M."/>
            <person name="de la Mata I."/>
        </authorList>
    </citation>
    <scope>NUCLEOTIDE SEQUENCE [LARGE SCALE GENOMIC DNA]</scope>
    <source>
        <strain evidence="11 12">NRRL 12052</strain>
    </source>
</reference>
<feature type="transmembrane region" description="Helical" evidence="9">
    <location>
        <begin position="91"/>
        <end position="108"/>
    </location>
</feature>
<proteinExistence type="predicted"/>
<dbReference type="GO" id="GO:0000155">
    <property type="term" value="F:phosphorelay sensor kinase activity"/>
    <property type="evidence" value="ECO:0007669"/>
    <property type="project" value="InterPro"/>
</dbReference>
<dbReference type="InterPro" id="IPR050482">
    <property type="entry name" value="Sensor_HK_TwoCompSys"/>
</dbReference>
<keyword evidence="12" id="KW-1185">Reference proteome</keyword>
<dbReference type="CDD" id="cd16917">
    <property type="entry name" value="HATPase_UhpB-NarQ-NarX-like"/>
    <property type="match status" value="1"/>
</dbReference>
<feature type="transmembrane region" description="Helical" evidence="9">
    <location>
        <begin position="115"/>
        <end position="136"/>
    </location>
</feature>
<dbReference type="Gene3D" id="1.20.5.1930">
    <property type="match status" value="1"/>
</dbReference>
<dbReference type="OrthoDB" id="227596at2"/>
<dbReference type="EC" id="2.7.13.3" evidence="2"/>
<dbReference type="InterPro" id="IPR055558">
    <property type="entry name" value="DUF7134"/>
</dbReference>
<evidence type="ECO:0000256" key="8">
    <source>
        <dbReference type="ARBA" id="ARBA00023012"/>
    </source>
</evidence>
<keyword evidence="3" id="KW-0597">Phosphoprotein</keyword>
<evidence type="ECO:0000256" key="2">
    <source>
        <dbReference type="ARBA" id="ARBA00012438"/>
    </source>
</evidence>
<dbReference type="RefSeq" id="WP_043532615.1">
    <property type="nucleotide sequence ID" value="NZ_BAABKU010000011.1"/>
</dbReference>
<dbReference type="PANTHER" id="PTHR24421:SF10">
    <property type="entry name" value="NITRATE_NITRITE SENSOR PROTEIN NARQ"/>
    <property type="match status" value="1"/>
</dbReference>